<proteinExistence type="predicted"/>
<keyword evidence="2" id="KW-1185">Reference proteome</keyword>
<name>A0ABD3XW33_SINWO</name>
<dbReference type="Proteomes" id="UP001634394">
    <property type="component" value="Unassembled WGS sequence"/>
</dbReference>
<protein>
    <submittedName>
        <fullName evidence="1">Uncharacterized protein</fullName>
    </submittedName>
</protein>
<comment type="caution">
    <text evidence="1">The sequence shown here is derived from an EMBL/GenBank/DDBJ whole genome shotgun (WGS) entry which is preliminary data.</text>
</comment>
<evidence type="ECO:0000313" key="1">
    <source>
        <dbReference type="EMBL" id="KAL3889608.1"/>
    </source>
</evidence>
<organism evidence="1 2">
    <name type="scientific">Sinanodonta woodiana</name>
    <name type="common">Chinese pond mussel</name>
    <name type="synonym">Anodonta woodiana</name>
    <dbReference type="NCBI Taxonomy" id="1069815"/>
    <lineage>
        <taxon>Eukaryota</taxon>
        <taxon>Metazoa</taxon>
        <taxon>Spiralia</taxon>
        <taxon>Lophotrochozoa</taxon>
        <taxon>Mollusca</taxon>
        <taxon>Bivalvia</taxon>
        <taxon>Autobranchia</taxon>
        <taxon>Heteroconchia</taxon>
        <taxon>Palaeoheterodonta</taxon>
        <taxon>Unionida</taxon>
        <taxon>Unionoidea</taxon>
        <taxon>Unionidae</taxon>
        <taxon>Unioninae</taxon>
        <taxon>Sinanodonta</taxon>
    </lineage>
</organism>
<gene>
    <name evidence="1" type="ORF">ACJMK2_001944</name>
</gene>
<sequence>NHPGVVANIVHHIHRFVSPVLARLYCRKHGQRYLEEIRSYLRDKPTVVHLVDEDFAIDNSFPDSKLEELKRKIVEVASQQPYWGEQIPTLWFLLEHQLMRLRDAGVK</sequence>
<evidence type="ECO:0000313" key="2">
    <source>
        <dbReference type="Proteomes" id="UP001634394"/>
    </source>
</evidence>
<dbReference type="AlphaFoldDB" id="A0ABD3XW33"/>
<feature type="non-terminal residue" evidence="1">
    <location>
        <position position="107"/>
    </location>
</feature>
<reference evidence="1 2" key="1">
    <citation type="submission" date="2024-11" db="EMBL/GenBank/DDBJ databases">
        <title>Chromosome-level genome assembly of the freshwater bivalve Anodonta woodiana.</title>
        <authorList>
            <person name="Chen X."/>
        </authorList>
    </citation>
    <scope>NUCLEOTIDE SEQUENCE [LARGE SCALE GENOMIC DNA]</scope>
    <source>
        <strain evidence="1">MN2024</strain>
        <tissue evidence="1">Gills</tissue>
    </source>
</reference>
<feature type="non-terminal residue" evidence="1">
    <location>
        <position position="1"/>
    </location>
</feature>
<accession>A0ABD3XW33</accession>
<dbReference type="EMBL" id="JBJQND010000001">
    <property type="protein sequence ID" value="KAL3889608.1"/>
    <property type="molecule type" value="Genomic_DNA"/>
</dbReference>